<dbReference type="PANTHER" id="PTHR47797">
    <property type="entry name" value="DEHYDROGENASE, PUTATIVE (AFU_ORTHOLOGUE AFUA_8G05805)-RELATED"/>
    <property type="match status" value="1"/>
</dbReference>
<keyword evidence="1" id="KW-0732">Signal</keyword>
<keyword evidence="4" id="KW-1185">Reference proteome</keyword>
<feature type="domain" description="Cellobiose dehydrogenase-like cytochrome" evidence="2">
    <location>
        <begin position="26"/>
        <end position="204"/>
    </location>
</feature>
<gene>
    <name evidence="3" type="ORF">SPI_02423</name>
</gene>
<dbReference type="InterPro" id="IPR015920">
    <property type="entry name" value="Cellobiose_DH-like_cyt"/>
</dbReference>
<dbReference type="Pfam" id="PF16010">
    <property type="entry name" value="CDH-cyt"/>
    <property type="match status" value="1"/>
</dbReference>
<dbReference type="Gene3D" id="2.60.40.1210">
    <property type="entry name" value="Cellobiose dehydrogenase, cytochrome domain"/>
    <property type="match status" value="1"/>
</dbReference>
<evidence type="ECO:0000256" key="1">
    <source>
        <dbReference type="SAM" id="SignalP"/>
    </source>
</evidence>
<dbReference type="Proteomes" id="UP000076874">
    <property type="component" value="Unassembled WGS sequence"/>
</dbReference>
<dbReference type="SUPFAM" id="SSF49344">
    <property type="entry name" value="CBD9-like"/>
    <property type="match status" value="1"/>
</dbReference>
<reference evidence="3 4" key="1">
    <citation type="journal article" date="2016" name="Genome Biol. Evol.">
        <title>Divergent and convergent evolution of fungal pathogenicity.</title>
        <authorList>
            <person name="Shang Y."/>
            <person name="Xiao G."/>
            <person name="Zheng P."/>
            <person name="Cen K."/>
            <person name="Zhan S."/>
            <person name="Wang C."/>
        </authorList>
    </citation>
    <scope>NUCLEOTIDE SEQUENCE [LARGE SCALE GENOMIC DNA]</scope>
    <source>
        <strain evidence="3 4">RCEF 264</strain>
    </source>
</reference>
<feature type="signal peptide" evidence="1">
    <location>
        <begin position="1"/>
        <end position="19"/>
    </location>
</feature>
<dbReference type="EMBL" id="AZHD01000003">
    <property type="protein sequence ID" value="OAA65636.1"/>
    <property type="molecule type" value="Genomic_DNA"/>
</dbReference>
<organism evidence="3 4">
    <name type="scientific">Niveomyces insectorum RCEF 264</name>
    <dbReference type="NCBI Taxonomy" id="1081102"/>
    <lineage>
        <taxon>Eukaryota</taxon>
        <taxon>Fungi</taxon>
        <taxon>Dikarya</taxon>
        <taxon>Ascomycota</taxon>
        <taxon>Pezizomycotina</taxon>
        <taxon>Sordariomycetes</taxon>
        <taxon>Hypocreomycetidae</taxon>
        <taxon>Hypocreales</taxon>
        <taxon>Cordycipitaceae</taxon>
        <taxon>Niveomyces</taxon>
    </lineage>
</organism>
<protein>
    <submittedName>
        <fullName evidence="3">Cellobiose dehydrogenase, cytochrome</fullName>
    </submittedName>
</protein>
<dbReference type="STRING" id="1081102.A0A167XZU3"/>
<accession>A0A167XZU3</accession>
<comment type="caution">
    <text evidence="3">The sequence shown here is derived from an EMBL/GenBank/DDBJ whole genome shotgun (WGS) entry which is preliminary data.</text>
</comment>
<proteinExistence type="predicted"/>
<dbReference type="CDD" id="cd09630">
    <property type="entry name" value="CDH_like_cytochrome"/>
    <property type="match status" value="1"/>
</dbReference>
<sequence>MRGLFALAGAAALIGTAFGQADSSKYVDPETNFTFSQFVNDKGIAFRIAIPPDAKVNDNYEAVVQIVSPIDLGWVGLAWGGSMTYNPLTIVWVNGNDVVLSSRMAFGYYVPPAYTDATYTVLKKGTHVNATHFQVTATCVGCTLWGDSDTGVTSLDPTTQNPLAFAYAAANVTTPSSNTSAFSIHDLIGHWIHDFPTALNTDFNATVEKNA</sequence>
<evidence type="ECO:0000313" key="4">
    <source>
        <dbReference type="Proteomes" id="UP000076874"/>
    </source>
</evidence>
<evidence type="ECO:0000313" key="3">
    <source>
        <dbReference type="EMBL" id="OAA65636.1"/>
    </source>
</evidence>
<dbReference type="OrthoDB" id="5133773at2759"/>
<dbReference type="PANTHER" id="PTHR47797:SF5">
    <property type="entry name" value="CELLOBIOSE DEHYDROGENASE CYTOCHROME DOMAIN-CONTAINING PROTEIN"/>
    <property type="match status" value="1"/>
</dbReference>
<name>A0A167XZU3_9HYPO</name>
<feature type="chain" id="PRO_5007894542" evidence="1">
    <location>
        <begin position="20"/>
        <end position="211"/>
    </location>
</feature>
<evidence type="ECO:0000259" key="2">
    <source>
        <dbReference type="Pfam" id="PF16010"/>
    </source>
</evidence>
<dbReference type="AlphaFoldDB" id="A0A167XZU3"/>